<name>A0A7Y7LYB0_9MICC</name>
<evidence type="ECO:0000259" key="1">
    <source>
        <dbReference type="Pfam" id="PF12146"/>
    </source>
</evidence>
<dbReference type="RefSeq" id="WP_176633551.1">
    <property type="nucleotide sequence ID" value="NZ_JAAMFM010000002.1"/>
</dbReference>
<dbReference type="PIRSF" id="PIRSF037442">
    <property type="entry name" value="UCP037442_abhydr"/>
    <property type="match status" value="1"/>
</dbReference>
<evidence type="ECO:0000313" key="2">
    <source>
        <dbReference type="EMBL" id="NVM93834.1"/>
    </source>
</evidence>
<dbReference type="Gene3D" id="3.40.50.1820">
    <property type="entry name" value="alpha/beta hydrolase"/>
    <property type="match status" value="1"/>
</dbReference>
<dbReference type="Pfam" id="PF12146">
    <property type="entry name" value="Hydrolase_4"/>
    <property type="match status" value="1"/>
</dbReference>
<dbReference type="InterPro" id="IPR017208">
    <property type="entry name" value="UCP037442_abhydr"/>
</dbReference>
<dbReference type="InterPro" id="IPR022742">
    <property type="entry name" value="Hydrolase_4"/>
</dbReference>
<dbReference type="GO" id="GO:0016787">
    <property type="term" value="F:hydrolase activity"/>
    <property type="evidence" value="ECO:0007669"/>
    <property type="project" value="UniProtKB-KW"/>
</dbReference>
<dbReference type="AlphaFoldDB" id="A0A7Y7LYB0"/>
<gene>
    <name evidence="2" type="ORF">G6034_02710</name>
</gene>
<dbReference type="EMBL" id="JAAMFM010000002">
    <property type="protein sequence ID" value="NVM93834.1"/>
    <property type="molecule type" value="Genomic_DNA"/>
</dbReference>
<sequence>MEISIACTDGRELAGQLFPVPDGAQRRGTVVIASATAVRAGYYRRYAEYLAENGFTAVTFDYRGIGGSRGGSLRGQRVRWYEWGSLDIDAVLAWALAQADGLPVHFVGHSFGGYGVGLAAHASGLGRILTVGAQHAYWRDLRLRHQLGHWGRALLMFPLVGIFGYFPAKRLGLMEDLPAGVALDWARSRKDFTTAAAGAVRSALRAHQAAVTAPLLALAPTDDAYATVAAMERAVAYTPHSPARIFQLHPSAYGRASLGHFALFHSRYRDSFWPQTLAWLRDGSWEWGDSAGHPSVELGDDDIPRR</sequence>
<organism evidence="2 3">
    <name type="scientific">Arthrobacter wenxiniae</name>
    <dbReference type="NCBI Taxonomy" id="2713570"/>
    <lineage>
        <taxon>Bacteria</taxon>
        <taxon>Bacillati</taxon>
        <taxon>Actinomycetota</taxon>
        <taxon>Actinomycetes</taxon>
        <taxon>Micrococcales</taxon>
        <taxon>Micrococcaceae</taxon>
        <taxon>Arthrobacter</taxon>
    </lineage>
</organism>
<dbReference type="SUPFAM" id="SSF53474">
    <property type="entry name" value="alpha/beta-Hydrolases"/>
    <property type="match status" value="1"/>
</dbReference>
<comment type="caution">
    <text evidence="2">The sequence shown here is derived from an EMBL/GenBank/DDBJ whole genome shotgun (WGS) entry which is preliminary data.</text>
</comment>
<proteinExistence type="predicted"/>
<keyword evidence="3" id="KW-1185">Reference proteome</keyword>
<keyword evidence="2" id="KW-0378">Hydrolase</keyword>
<protein>
    <submittedName>
        <fullName evidence="2">Alpha/beta fold hydrolase</fullName>
    </submittedName>
</protein>
<dbReference type="Proteomes" id="UP000543556">
    <property type="component" value="Unassembled WGS sequence"/>
</dbReference>
<feature type="domain" description="Serine aminopeptidase S33" evidence="1">
    <location>
        <begin position="25"/>
        <end position="120"/>
    </location>
</feature>
<reference evidence="2 3" key="1">
    <citation type="submission" date="2020-02" db="EMBL/GenBank/DDBJ databases">
        <title>Genome sequence of strain AETb3-4.</title>
        <authorList>
            <person name="Gao J."/>
            <person name="Zhang X."/>
        </authorList>
    </citation>
    <scope>NUCLEOTIDE SEQUENCE [LARGE SCALE GENOMIC DNA]</scope>
    <source>
        <strain evidence="2 3">AETb3-4</strain>
    </source>
</reference>
<evidence type="ECO:0000313" key="3">
    <source>
        <dbReference type="Proteomes" id="UP000543556"/>
    </source>
</evidence>
<dbReference type="InterPro" id="IPR029058">
    <property type="entry name" value="AB_hydrolase_fold"/>
</dbReference>
<accession>A0A7Y7LYB0</accession>